<evidence type="ECO:0000313" key="5">
    <source>
        <dbReference type="EMBL" id="KAH0554621.1"/>
    </source>
</evidence>
<dbReference type="GO" id="GO:0005576">
    <property type="term" value="C:extracellular region"/>
    <property type="evidence" value="ECO:0007669"/>
    <property type="project" value="TreeGrafter"/>
</dbReference>
<dbReference type="PANTHER" id="PTHR11240">
    <property type="entry name" value="RIBONUCLEASE T2"/>
    <property type="match status" value="1"/>
</dbReference>
<dbReference type="Pfam" id="PF00445">
    <property type="entry name" value="Ribonuclease_T2"/>
    <property type="match status" value="1"/>
</dbReference>
<feature type="chain" id="PRO_5043316747" evidence="4">
    <location>
        <begin position="23"/>
        <end position="509"/>
    </location>
</feature>
<dbReference type="InterPro" id="IPR033130">
    <property type="entry name" value="RNase_T2_His_AS_2"/>
</dbReference>
<gene>
    <name evidence="5" type="ORF">KQX54_011931</name>
</gene>
<dbReference type="PANTHER" id="PTHR11240:SF22">
    <property type="entry name" value="RIBONUCLEASE T2"/>
    <property type="match status" value="1"/>
</dbReference>
<comment type="caution">
    <text evidence="5">The sequence shown here is derived from an EMBL/GenBank/DDBJ whole genome shotgun (WGS) entry which is preliminary data.</text>
</comment>
<keyword evidence="6" id="KW-1185">Reference proteome</keyword>
<dbReference type="InterPro" id="IPR036430">
    <property type="entry name" value="RNase_T2-like_sf"/>
</dbReference>
<dbReference type="PROSITE" id="PS00530">
    <property type="entry name" value="RNASE_T2_1"/>
    <property type="match status" value="1"/>
</dbReference>
<accession>A0AAV7INW6</accession>
<dbReference type="Proteomes" id="UP000826195">
    <property type="component" value="Unassembled WGS sequence"/>
</dbReference>
<evidence type="ECO:0000256" key="4">
    <source>
        <dbReference type="SAM" id="SignalP"/>
    </source>
</evidence>
<dbReference type="Gene3D" id="3.90.730.10">
    <property type="entry name" value="Ribonuclease T2-like"/>
    <property type="match status" value="1"/>
</dbReference>
<feature type="compositionally biased region" description="Pro residues" evidence="3">
    <location>
        <begin position="193"/>
        <end position="207"/>
    </location>
</feature>
<feature type="region of interest" description="Disordered" evidence="3">
    <location>
        <begin position="178"/>
        <end position="233"/>
    </location>
</feature>
<dbReference type="GO" id="GO:0006401">
    <property type="term" value="P:RNA catabolic process"/>
    <property type="evidence" value="ECO:0007669"/>
    <property type="project" value="TreeGrafter"/>
</dbReference>
<feature type="compositionally biased region" description="Basic and acidic residues" evidence="3">
    <location>
        <begin position="119"/>
        <end position="135"/>
    </location>
</feature>
<proteinExistence type="inferred from homology"/>
<dbReference type="GO" id="GO:0033897">
    <property type="term" value="F:ribonuclease T2 activity"/>
    <property type="evidence" value="ECO:0007669"/>
    <property type="project" value="InterPro"/>
</dbReference>
<evidence type="ECO:0000256" key="1">
    <source>
        <dbReference type="ARBA" id="ARBA00007469"/>
    </source>
</evidence>
<dbReference type="AlphaFoldDB" id="A0AAV7INW6"/>
<protein>
    <submittedName>
        <fullName evidence="5">Uncharacterized protein</fullName>
    </submittedName>
</protein>
<keyword evidence="4" id="KW-0732">Signal</keyword>
<feature type="region of interest" description="Disordered" evidence="3">
    <location>
        <begin position="30"/>
        <end position="58"/>
    </location>
</feature>
<dbReference type="EMBL" id="JAHXZJ010001119">
    <property type="protein sequence ID" value="KAH0554621.1"/>
    <property type="molecule type" value="Genomic_DNA"/>
</dbReference>
<evidence type="ECO:0000256" key="3">
    <source>
        <dbReference type="SAM" id="MobiDB-lite"/>
    </source>
</evidence>
<dbReference type="SUPFAM" id="SSF55895">
    <property type="entry name" value="Ribonuclease Rh-like"/>
    <property type="match status" value="1"/>
</dbReference>
<dbReference type="InterPro" id="IPR001568">
    <property type="entry name" value="RNase_T2-like"/>
</dbReference>
<name>A0AAV7INW6_COTGL</name>
<evidence type="ECO:0000313" key="6">
    <source>
        <dbReference type="Proteomes" id="UP000826195"/>
    </source>
</evidence>
<comment type="similarity">
    <text evidence="1 2">Belongs to the RNase T2 family.</text>
</comment>
<reference evidence="5 6" key="1">
    <citation type="journal article" date="2021" name="J. Hered.">
        <title>A chromosome-level genome assembly of the parasitoid wasp, Cotesia glomerata (Hymenoptera: Braconidae).</title>
        <authorList>
            <person name="Pinto B.J."/>
            <person name="Weis J.J."/>
            <person name="Gamble T."/>
            <person name="Ode P.J."/>
            <person name="Paul R."/>
            <person name="Zaspel J.M."/>
        </authorList>
    </citation>
    <scope>NUCLEOTIDE SEQUENCE [LARGE SCALE GENOMIC DNA]</scope>
    <source>
        <strain evidence="5">CgM1</strain>
    </source>
</reference>
<feature type="signal peptide" evidence="4">
    <location>
        <begin position="1"/>
        <end position="22"/>
    </location>
</feature>
<feature type="compositionally biased region" description="Pro residues" evidence="3">
    <location>
        <begin position="221"/>
        <end position="233"/>
    </location>
</feature>
<dbReference type="InterPro" id="IPR018188">
    <property type="entry name" value="RNase_T2_His_AS_1"/>
</dbReference>
<sequence length="509" mass="56718">MRWHLIAAVVIIAVFFSEEILAKPPKYRPQSTKVTVAVSKPKNKPANRRPVSTSVTPYRPQKSLFKDVSSLVVSRPAPAAESSLSSHFLRLKLSPSRPSSSSQSENPLKPTISGGARTTSEERWSNIRNKPDKYQPKQPNAIKLPISSRVSVSGSIIHKRPGRPGLKPSLKELYASIKKQQSEQPVSRTPSSTPRPVPNRPNSPPPTNANNPVANRQPTPVNNPEPGPVFQPPAPETLVQIAAAPAPGSKAALGAQKKLDKKERVLKSKGNAQAALQQVNDDAGTCKDPTAPASACFDFYILSVSWGITMQVRRLGNTNMINKAEWGVHGLWPAMKNYGKHPKHCNLKIPYDPKQILPIQDELENIWFSANGSPMTHQAFWRHEWEKHGTCVARSPQIKSVKDYFEKGLELFDQVDVQAKLNAANFRTRSEMTNKDMHHEISRILGHRVTLKSIHYPRTKKVLLSEIRLCYNHNFHLMDCPPDAKTLNPGNQDTNIVYALGVRQIPRKH</sequence>
<dbReference type="GO" id="GO:0003723">
    <property type="term" value="F:RNA binding"/>
    <property type="evidence" value="ECO:0007669"/>
    <property type="project" value="InterPro"/>
</dbReference>
<feature type="compositionally biased region" description="Low complexity" evidence="3">
    <location>
        <begin position="93"/>
        <end position="110"/>
    </location>
</feature>
<organism evidence="5 6">
    <name type="scientific">Cotesia glomerata</name>
    <name type="common">Lepidopteran parasitic wasp</name>
    <name type="synonym">Apanteles glomeratus</name>
    <dbReference type="NCBI Taxonomy" id="32391"/>
    <lineage>
        <taxon>Eukaryota</taxon>
        <taxon>Metazoa</taxon>
        <taxon>Ecdysozoa</taxon>
        <taxon>Arthropoda</taxon>
        <taxon>Hexapoda</taxon>
        <taxon>Insecta</taxon>
        <taxon>Pterygota</taxon>
        <taxon>Neoptera</taxon>
        <taxon>Endopterygota</taxon>
        <taxon>Hymenoptera</taxon>
        <taxon>Apocrita</taxon>
        <taxon>Ichneumonoidea</taxon>
        <taxon>Braconidae</taxon>
        <taxon>Microgastrinae</taxon>
        <taxon>Cotesia</taxon>
    </lineage>
</organism>
<evidence type="ECO:0000256" key="2">
    <source>
        <dbReference type="RuleBase" id="RU004328"/>
    </source>
</evidence>
<feature type="region of interest" description="Disordered" evidence="3">
    <location>
        <begin position="93"/>
        <end position="146"/>
    </location>
</feature>
<dbReference type="PROSITE" id="PS00531">
    <property type="entry name" value="RNASE_T2_2"/>
    <property type="match status" value="1"/>
</dbReference>